<gene>
    <name evidence="5" type="ORF">MFLO_14948</name>
</gene>
<evidence type="ECO:0000313" key="6">
    <source>
        <dbReference type="Proteomes" id="UP000019249"/>
    </source>
</evidence>
<dbReference type="RefSeq" id="WP_036098462.1">
    <property type="nucleotide sequence ID" value="NZ_AODF01000043.1"/>
</dbReference>
<dbReference type="InterPro" id="IPR018170">
    <property type="entry name" value="Aldo/ket_reductase_CS"/>
</dbReference>
<dbReference type="InterPro" id="IPR036812">
    <property type="entry name" value="NAD(P)_OxRdtase_dom_sf"/>
</dbReference>
<evidence type="ECO:0000259" key="4">
    <source>
        <dbReference type="Pfam" id="PF00248"/>
    </source>
</evidence>
<keyword evidence="2" id="KW-0521">NADP</keyword>
<evidence type="ECO:0000256" key="1">
    <source>
        <dbReference type="ARBA" id="ARBA00007905"/>
    </source>
</evidence>
<evidence type="ECO:0000256" key="3">
    <source>
        <dbReference type="ARBA" id="ARBA00023002"/>
    </source>
</evidence>
<keyword evidence="3" id="KW-0560">Oxidoreductase</keyword>
<dbReference type="PANTHER" id="PTHR43827:SF3">
    <property type="entry name" value="NADP-DEPENDENT OXIDOREDUCTASE DOMAIN-CONTAINING PROTEIN"/>
    <property type="match status" value="1"/>
</dbReference>
<dbReference type="InterPro" id="IPR023210">
    <property type="entry name" value="NADP_OxRdtase_dom"/>
</dbReference>
<accession>A0ABN0RBV6</accession>
<evidence type="ECO:0000313" key="5">
    <source>
        <dbReference type="EMBL" id="EUJ25731.1"/>
    </source>
</evidence>
<name>A0ABN0RBV6_9LIST</name>
<dbReference type="PRINTS" id="PR00069">
    <property type="entry name" value="ALDKETRDTASE"/>
</dbReference>
<protein>
    <submittedName>
        <fullName evidence="5">Oxidoreductase, aldo/keto reductase family protein</fullName>
    </submittedName>
</protein>
<comment type="similarity">
    <text evidence="1">Belongs to the aldo/keto reductase family.</text>
</comment>
<dbReference type="Proteomes" id="UP000019249">
    <property type="component" value="Unassembled WGS sequence"/>
</dbReference>
<evidence type="ECO:0000256" key="2">
    <source>
        <dbReference type="ARBA" id="ARBA00022857"/>
    </source>
</evidence>
<dbReference type="Gene3D" id="3.20.20.100">
    <property type="entry name" value="NADP-dependent oxidoreductase domain"/>
    <property type="match status" value="1"/>
</dbReference>
<dbReference type="PANTHER" id="PTHR43827">
    <property type="entry name" value="2,5-DIKETO-D-GLUCONIC ACID REDUCTASE"/>
    <property type="match status" value="1"/>
</dbReference>
<dbReference type="PROSITE" id="PS00062">
    <property type="entry name" value="ALDOKETO_REDUCTASE_2"/>
    <property type="match status" value="1"/>
</dbReference>
<dbReference type="InterPro" id="IPR020471">
    <property type="entry name" value="AKR"/>
</dbReference>
<dbReference type="EMBL" id="AODF01000043">
    <property type="protein sequence ID" value="EUJ25731.1"/>
    <property type="molecule type" value="Genomic_DNA"/>
</dbReference>
<dbReference type="PROSITE" id="PS00798">
    <property type="entry name" value="ALDOKETO_REDUCTASE_1"/>
    <property type="match status" value="1"/>
</dbReference>
<comment type="caution">
    <text evidence="5">The sequence shown here is derived from an EMBL/GenBank/DDBJ whole genome shotgun (WGS) entry which is preliminary data.</text>
</comment>
<dbReference type="SUPFAM" id="SSF51430">
    <property type="entry name" value="NAD(P)-linked oxidoreductase"/>
    <property type="match status" value="1"/>
</dbReference>
<sequence length="274" mass="30902">MGITNTVELANGVKMPQLGFGVWKVEDGEEAVNSVKWAIEAGYRSIDTAAAYRNEEGVGRAIKESGVNREDLFITTKLWNADQGYDSTIEAFHTSLNKLGLDYVDLYLIHWPVAGKFKDTWRAFEQLYREGKIRAIGVCNFQEHHLKELMADAEITPMVNQIELHPHLSQEPLRAFCKANDIIVEAWSPLGNGQLLQDAKLKAIAEKYGKSVAQVIIRWDLQNGIVTIPKSVHQERIIQNADVFDFELSAEDIKVIDGMNQDKRTGPDPDNFNF</sequence>
<dbReference type="PIRSF" id="PIRSF000097">
    <property type="entry name" value="AKR"/>
    <property type="match status" value="1"/>
</dbReference>
<dbReference type="PROSITE" id="PS00063">
    <property type="entry name" value="ALDOKETO_REDUCTASE_3"/>
    <property type="match status" value="1"/>
</dbReference>
<keyword evidence="6" id="KW-1185">Reference proteome</keyword>
<reference evidence="5 6" key="1">
    <citation type="journal article" date="2014" name="Int. J. Syst. Evol. Microbiol.">
        <title>Listeria floridensis sp. nov., Listeria aquatica sp. nov., Listeria cornellensis sp. nov., Listeria riparia sp. nov. and Listeria grandensis sp. nov., from agricultural and natural environments.</title>
        <authorList>
            <person name="den Bakker H.C."/>
            <person name="Warchocki S."/>
            <person name="Wright E.M."/>
            <person name="Allred A.F."/>
            <person name="Ahlstrom C."/>
            <person name="Manuel C.S."/>
            <person name="Stasiewicz M.J."/>
            <person name="Burrell A."/>
            <person name="Roof S."/>
            <person name="Strawn L."/>
            <person name="Fortes E.D."/>
            <person name="Nightingale K.K."/>
            <person name="Kephart D."/>
            <person name="Wiedmann M."/>
        </authorList>
    </citation>
    <scope>NUCLEOTIDE SEQUENCE [LARGE SCALE GENOMIC DNA]</scope>
    <source>
        <strain evidence="5 6">FSL S10-1187</strain>
    </source>
</reference>
<organism evidence="5 6">
    <name type="scientific">Listeria floridensis FSL S10-1187</name>
    <dbReference type="NCBI Taxonomy" id="1265817"/>
    <lineage>
        <taxon>Bacteria</taxon>
        <taxon>Bacillati</taxon>
        <taxon>Bacillota</taxon>
        <taxon>Bacilli</taxon>
        <taxon>Bacillales</taxon>
        <taxon>Listeriaceae</taxon>
        <taxon>Listeria</taxon>
    </lineage>
</organism>
<dbReference type="Pfam" id="PF00248">
    <property type="entry name" value="Aldo_ket_red"/>
    <property type="match status" value="1"/>
</dbReference>
<feature type="domain" description="NADP-dependent oxidoreductase" evidence="4">
    <location>
        <begin position="18"/>
        <end position="260"/>
    </location>
</feature>
<proteinExistence type="inferred from homology"/>